<comment type="caution">
    <text evidence="1">The sequence shown here is derived from an EMBL/GenBank/DDBJ whole genome shotgun (WGS) entry which is preliminary data.</text>
</comment>
<dbReference type="AlphaFoldDB" id="A0AAV4VLI5"/>
<sequence length="322" mass="36637">MKLLQETKIIQEVSVSGMYFAPLCGFHVKMELLWKFYKKNNRAVAFCFAWAESDPLELIYGSRTTTVVTNLHSEQGTSQFRRQPSLFAPGRDSCVHGPEKLIRKQKFRKTGNIKAGKQSPESSFRVAGPGIFDRPRWLFPDSLHANDGDCVLIRAPRKAIPELIYGSRTTTVVTNLHSEQGTSQFRRQPSLFAPGWDSCFHGPEKLIRKQKLRKTGNIKAGKQSPESSFRVAGPGTFDRPRWLCPDSLYANDRDCVFTRAPKQNNLRSSILFWVDILPQNDFHVKWKLDPFAWEGQPWLHIWLSSSESGLGKGLRGVRGMVK</sequence>
<dbReference type="Proteomes" id="UP001054945">
    <property type="component" value="Unassembled WGS sequence"/>
</dbReference>
<organism evidence="1 2">
    <name type="scientific">Caerostris extrusa</name>
    <name type="common">Bark spider</name>
    <name type="synonym">Caerostris bankana</name>
    <dbReference type="NCBI Taxonomy" id="172846"/>
    <lineage>
        <taxon>Eukaryota</taxon>
        <taxon>Metazoa</taxon>
        <taxon>Ecdysozoa</taxon>
        <taxon>Arthropoda</taxon>
        <taxon>Chelicerata</taxon>
        <taxon>Arachnida</taxon>
        <taxon>Araneae</taxon>
        <taxon>Araneomorphae</taxon>
        <taxon>Entelegynae</taxon>
        <taxon>Araneoidea</taxon>
        <taxon>Araneidae</taxon>
        <taxon>Caerostris</taxon>
    </lineage>
</organism>
<evidence type="ECO:0000313" key="2">
    <source>
        <dbReference type="Proteomes" id="UP001054945"/>
    </source>
</evidence>
<evidence type="ECO:0000313" key="1">
    <source>
        <dbReference type="EMBL" id="GIY70958.1"/>
    </source>
</evidence>
<accession>A0AAV4VLI5</accession>
<keyword evidence="2" id="KW-1185">Reference proteome</keyword>
<name>A0AAV4VLI5_CAEEX</name>
<reference evidence="1 2" key="1">
    <citation type="submission" date="2021-06" db="EMBL/GenBank/DDBJ databases">
        <title>Caerostris extrusa draft genome.</title>
        <authorList>
            <person name="Kono N."/>
            <person name="Arakawa K."/>
        </authorList>
    </citation>
    <scope>NUCLEOTIDE SEQUENCE [LARGE SCALE GENOMIC DNA]</scope>
</reference>
<proteinExistence type="predicted"/>
<protein>
    <submittedName>
        <fullName evidence="1">Uncharacterized protein</fullName>
    </submittedName>
</protein>
<gene>
    <name evidence="1" type="ORF">CEXT_316361</name>
</gene>
<dbReference type="EMBL" id="BPLR01014738">
    <property type="protein sequence ID" value="GIY70958.1"/>
    <property type="molecule type" value="Genomic_DNA"/>
</dbReference>